<feature type="domain" description="TF-B3" evidence="6">
    <location>
        <begin position="111"/>
        <end position="212"/>
    </location>
</feature>
<comment type="subcellular location">
    <subcellularLocation>
        <location evidence="1">Nucleus</location>
    </subcellularLocation>
</comment>
<dbReference type="Pfam" id="PF02362">
    <property type="entry name" value="B3"/>
    <property type="match status" value="1"/>
</dbReference>
<organism evidence="7 8">
    <name type="scientific">Lactuca saligna</name>
    <name type="common">Willowleaf lettuce</name>
    <dbReference type="NCBI Taxonomy" id="75948"/>
    <lineage>
        <taxon>Eukaryota</taxon>
        <taxon>Viridiplantae</taxon>
        <taxon>Streptophyta</taxon>
        <taxon>Embryophyta</taxon>
        <taxon>Tracheophyta</taxon>
        <taxon>Spermatophyta</taxon>
        <taxon>Magnoliopsida</taxon>
        <taxon>eudicotyledons</taxon>
        <taxon>Gunneridae</taxon>
        <taxon>Pentapetalae</taxon>
        <taxon>asterids</taxon>
        <taxon>campanulids</taxon>
        <taxon>Asterales</taxon>
        <taxon>Asteraceae</taxon>
        <taxon>Cichorioideae</taxon>
        <taxon>Cichorieae</taxon>
        <taxon>Lactucinae</taxon>
        <taxon>Lactuca</taxon>
    </lineage>
</organism>
<dbReference type="PANTHER" id="PTHR46245">
    <property type="entry name" value="B3 DOMAIN-CONTAINING PROTEIN OS07G0563300"/>
    <property type="match status" value="1"/>
</dbReference>
<keyword evidence="8" id="KW-1185">Reference proteome</keyword>
<dbReference type="EMBL" id="OX465085">
    <property type="protein sequence ID" value="CAI9303680.1"/>
    <property type="molecule type" value="Genomic_DNA"/>
</dbReference>
<dbReference type="InterPro" id="IPR057743">
    <property type="entry name" value="Zfn_VAL1-3_N"/>
</dbReference>
<keyword evidence="5" id="KW-0539">Nucleus</keyword>
<dbReference type="Proteomes" id="UP001177003">
    <property type="component" value="Chromosome 9"/>
</dbReference>
<keyword evidence="3" id="KW-0238">DNA-binding</keyword>
<dbReference type="InterPro" id="IPR003340">
    <property type="entry name" value="B3_DNA-bd"/>
</dbReference>
<evidence type="ECO:0000256" key="3">
    <source>
        <dbReference type="ARBA" id="ARBA00023125"/>
    </source>
</evidence>
<dbReference type="PROSITE" id="PS50863">
    <property type="entry name" value="B3"/>
    <property type="match status" value="1"/>
</dbReference>
<dbReference type="Pfam" id="PF25813">
    <property type="entry name" value="zf_VAL1_N"/>
    <property type="match status" value="1"/>
</dbReference>
<evidence type="ECO:0000259" key="6">
    <source>
        <dbReference type="PROSITE" id="PS50863"/>
    </source>
</evidence>
<gene>
    <name evidence="7" type="ORF">LSALG_LOCUS42100</name>
</gene>
<evidence type="ECO:0000313" key="8">
    <source>
        <dbReference type="Proteomes" id="UP001177003"/>
    </source>
</evidence>
<dbReference type="PANTHER" id="PTHR46245:SF2">
    <property type="entry name" value="B3 DOMAIN-CONTAINING TRANSCRIPTION REPRESSOR VAL2"/>
    <property type="match status" value="1"/>
</dbReference>
<proteinExistence type="predicted"/>
<name>A0AA36A363_LACSI</name>
<dbReference type="InterPro" id="IPR015300">
    <property type="entry name" value="DNA-bd_pseudobarrel_sf"/>
</dbReference>
<evidence type="ECO:0000256" key="4">
    <source>
        <dbReference type="ARBA" id="ARBA00023163"/>
    </source>
</evidence>
<evidence type="ECO:0000313" key="7">
    <source>
        <dbReference type="EMBL" id="CAI9303680.1"/>
    </source>
</evidence>
<dbReference type="CDD" id="cd10017">
    <property type="entry name" value="B3_DNA"/>
    <property type="match status" value="1"/>
</dbReference>
<sequence>MASSSSNKSCLYCKDSSSDCFSNGWKLRNGEFAQLCNRCSHLYNTGRFCVTFHSKENGWRNCNSCGKFVHCGCIMSLGEYSLSDFHGVICTDCSRTECISPESESLIPLFEKVLTASDTGTQLGRFIIPKEHAEDHFPEVNDPQGIPMSVLDTAGNEWDLSFRYWIHVNSKMYVLKGLRNFIILNNLQAGDTVAFYARESDRKFVMDVRKSG</sequence>
<keyword evidence="2" id="KW-0805">Transcription regulation</keyword>
<dbReference type="SUPFAM" id="SSF101936">
    <property type="entry name" value="DNA-binding pseudobarrel domain"/>
    <property type="match status" value="1"/>
</dbReference>
<dbReference type="Gene3D" id="2.40.330.10">
    <property type="entry name" value="DNA-binding pseudobarrel domain"/>
    <property type="match status" value="1"/>
</dbReference>
<protein>
    <recommendedName>
        <fullName evidence="6">TF-B3 domain-containing protein</fullName>
    </recommendedName>
</protein>
<accession>A0AA36A363</accession>
<dbReference type="GO" id="GO:0003677">
    <property type="term" value="F:DNA binding"/>
    <property type="evidence" value="ECO:0007669"/>
    <property type="project" value="UniProtKB-KW"/>
</dbReference>
<evidence type="ECO:0000256" key="1">
    <source>
        <dbReference type="ARBA" id="ARBA00004123"/>
    </source>
</evidence>
<evidence type="ECO:0000256" key="5">
    <source>
        <dbReference type="ARBA" id="ARBA00023242"/>
    </source>
</evidence>
<keyword evidence="4" id="KW-0804">Transcription</keyword>
<reference evidence="7" key="1">
    <citation type="submission" date="2023-04" db="EMBL/GenBank/DDBJ databases">
        <authorList>
            <person name="Vijverberg K."/>
            <person name="Xiong W."/>
            <person name="Schranz E."/>
        </authorList>
    </citation>
    <scope>NUCLEOTIDE SEQUENCE</scope>
</reference>
<dbReference type="SMART" id="SM01019">
    <property type="entry name" value="B3"/>
    <property type="match status" value="1"/>
</dbReference>
<evidence type="ECO:0000256" key="2">
    <source>
        <dbReference type="ARBA" id="ARBA00023015"/>
    </source>
</evidence>
<dbReference type="GO" id="GO:0005634">
    <property type="term" value="C:nucleus"/>
    <property type="evidence" value="ECO:0007669"/>
    <property type="project" value="UniProtKB-SubCell"/>
</dbReference>
<dbReference type="AlphaFoldDB" id="A0AA36A363"/>